<dbReference type="GO" id="GO:1900079">
    <property type="term" value="P:regulation of arginine biosynthetic process"/>
    <property type="evidence" value="ECO:0007669"/>
    <property type="project" value="UniProtKB-UniRule"/>
</dbReference>
<evidence type="ECO:0000256" key="2">
    <source>
        <dbReference type="ARBA" id="ARBA00005040"/>
    </source>
</evidence>
<evidence type="ECO:0000313" key="13">
    <source>
        <dbReference type="EMBL" id="PVZ68870.1"/>
    </source>
</evidence>
<keyword evidence="7 10" id="KW-0805">Transcription regulation</keyword>
<evidence type="ECO:0000256" key="6">
    <source>
        <dbReference type="ARBA" id="ARBA00022571"/>
    </source>
</evidence>
<dbReference type="PANTHER" id="PTHR34471:SF1">
    <property type="entry name" value="ARGININE REPRESSOR"/>
    <property type="match status" value="1"/>
</dbReference>
<dbReference type="PRINTS" id="PR01467">
    <property type="entry name" value="ARGREPRESSOR"/>
</dbReference>
<dbReference type="Pfam" id="PF02863">
    <property type="entry name" value="Arg_repressor_C"/>
    <property type="match status" value="1"/>
</dbReference>
<evidence type="ECO:0000259" key="12">
    <source>
        <dbReference type="Pfam" id="PF02863"/>
    </source>
</evidence>
<dbReference type="GO" id="GO:0003677">
    <property type="term" value="F:DNA binding"/>
    <property type="evidence" value="ECO:0007669"/>
    <property type="project" value="UniProtKB-KW"/>
</dbReference>
<evidence type="ECO:0000256" key="1">
    <source>
        <dbReference type="ARBA" id="ARBA00004496"/>
    </source>
</evidence>
<evidence type="ECO:0000256" key="10">
    <source>
        <dbReference type="HAMAP-Rule" id="MF_00173"/>
    </source>
</evidence>
<evidence type="ECO:0000256" key="3">
    <source>
        <dbReference type="ARBA" id="ARBA00008316"/>
    </source>
</evidence>
<comment type="caution">
    <text evidence="13">The sequence shown here is derived from an EMBL/GenBank/DDBJ whole genome shotgun (WGS) entry which is preliminary data.</text>
</comment>
<dbReference type="Gene3D" id="3.30.1360.40">
    <property type="match status" value="1"/>
</dbReference>
<dbReference type="UniPathway" id="UPA00068"/>
<gene>
    <name evidence="10" type="primary">argR</name>
    <name evidence="13" type="ORF">DC094_11490</name>
</gene>
<evidence type="ECO:0000256" key="8">
    <source>
        <dbReference type="ARBA" id="ARBA00023125"/>
    </source>
</evidence>
<organism evidence="13 14">
    <name type="scientific">Pelagibaculum spongiae</name>
    <dbReference type="NCBI Taxonomy" id="2080658"/>
    <lineage>
        <taxon>Bacteria</taxon>
        <taxon>Pseudomonadati</taxon>
        <taxon>Pseudomonadota</taxon>
        <taxon>Gammaproteobacteria</taxon>
        <taxon>Oceanospirillales</taxon>
        <taxon>Pelagibaculum</taxon>
    </lineage>
</organism>
<dbReference type="GO" id="GO:0034618">
    <property type="term" value="F:arginine binding"/>
    <property type="evidence" value="ECO:0007669"/>
    <property type="project" value="InterPro"/>
</dbReference>
<evidence type="ECO:0000256" key="7">
    <source>
        <dbReference type="ARBA" id="ARBA00023015"/>
    </source>
</evidence>
<feature type="domain" description="Arginine repressor DNA-binding" evidence="11">
    <location>
        <begin position="7"/>
        <end position="73"/>
    </location>
</feature>
<dbReference type="Gene3D" id="1.10.10.10">
    <property type="entry name" value="Winged helix-like DNA-binding domain superfamily/Winged helix DNA-binding domain"/>
    <property type="match status" value="1"/>
</dbReference>
<dbReference type="SUPFAM" id="SSF55252">
    <property type="entry name" value="C-terminal domain of arginine repressor"/>
    <property type="match status" value="1"/>
</dbReference>
<dbReference type="InterPro" id="IPR020900">
    <property type="entry name" value="Arg_repress_DNA-bd"/>
</dbReference>
<comment type="similarity">
    <text evidence="3 10">Belongs to the ArgR family.</text>
</comment>
<dbReference type="GO" id="GO:0051259">
    <property type="term" value="P:protein complex oligomerization"/>
    <property type="evidence" value="ECO:0007669"/>
    <property type="project" value="InterPro"/>
</dbReference>
<comment type="pathway">
    <text evidence="2 10">Amino-acid biosynthesis; L-arginine biosynthesis [regulation].</text>
</comment>
<keyword evidence="9 10" id="KW-0804">Transcription</keyword>
<keyword evidence="8 10" id="KW-0238">DNA-binding</keyword>
<dbReference type="Proteomes" id="UP000244906">
    <property type="component" value="Unassembled WGS sequence"/>
</dbReference>
<comment type="subcellular location">
    <subcellularLocation>
        <location evidence="1 10">Cytoplasm</location>
    </subcellularLocation>
</comment>
<dbReference type="GO" id="GO:0006526">
    <property type="term" value="P:L-arginine biosynthetic process"/>
    <property type="evidence" value="ECO:0007669"/>
    <property type="project" value="UniProtKB-UniPathway"/>
</dbReference>
<proteinExistence type="inferred from homology"/>
<dbReference type="InterPro" id="IPR001669">
    <property type="entry name" value="Arg_repress"/>
</dbReference>
<evidence type="ECO:0000313" key="14">
    <source>
        <dbReference type="Proteomes" id="UP000244906"/>
    </source>
</evidence>
<feature type="domain" description="Arginine repressor C-terminal" evidence="12">
    <location>
        <begin position="83"/>
        <end position="149"/>
    </location>
</feature>
<keyword evidence="10" id="KW-0678">Repressor</keyword>
<dbReference type="EMBL" id="QDDL01000004">
    <property type="protein sequence ID" value="PVZ68870.1"/>
    <property type="molecule type" value="Genomic_DNA"/>
</dbReference>
<name>A0A2V1GU77_9GAMM</name>
<evidence type="ECO:0000256" key="9">
    <source>
        <dbReference type="ARBA" id="ARBA00023163"/>
    </source>
</evidence>
<dbReference type="InterPro" id="IPR020899">
    <property type="entry name" value="Arg_repress_C"/>
</dbReference>
<keyword evidence="14" id="KW-1185">Reference proteome</keyword>
<evidence type="ECO:0000259" key="11">
    <source>
        <dbReference type="Pfam" id="PF01316"/>
    </source>
</evidence>
<dbReference type="Pfam" id="PF01316">
    <property type="entry name" value="Arg_repressor"/>
    <property type="match status" value="1"/>
</dbReference>
<dbReference type="InterPro" id="IPR036388">
    <property type="entry name" value="WH-like_DNA-bd_sf"/>
</dbReference>
<dbReference type="InterPro" id="IPR036390">
    <property type="entry name" value="WH_DNA-bd_sf"/>
</dbReference>
<evidence type="ECO:0000256" key="4">
    <source>
        <dbReference type="ARBA" id="ARBA00021148"/>
    </source>
</evidence>
<comment type="function">
    <text evidence="10">Regulates arginine biosynthesis genes.</text>
</comment>
<protein>
    <recommendedName>
        <fullName evidence="4 10">Arginine repressor</fullName>
    </recommendedName>
</protein>
<keyword evidence="6 10" id="KW-0055">Arginine biosynthesis</keyword>
<keyword evidence="5 10" id="KW-0963">Cytoplasm</keyword>
<dbReference type="InterPro" id="IPR036251">
    <property type="entry name" value="Arg_repress_C_sf"/>
</dbReference>
<reference evidence="13 14" key="1">
    <citation type="submission" date="2018-04" db="EMBL/GenBank/DDBJ databases">
        <title>Thalassorhabdus spongiae gen. nov., sp. nov., isolated from a marine sponge in South-West Iceland.</title>
        <authorList>
            <person name="Knobloch S."/>
            <person name="Daussin A."/>
            <person name="Johannsson R."/>
            <person name="Marteinsson V.T."/>
        </authorList>
    </citation>
    <scope>NUCLEOTIDE SEQUENCE [LARGE SCALE GENOMIC DNA]</scope>
    <source>
        <strain evidence="13 14">Hp12</strain>
    </source>
</reference>
<accession>A0A2V1GU77</accession>
<dbReference type="NCBIfam" id="NF003457">
    <property type="entry name" value="PRK05066.1"/>
    <property type="match status" value="1"/>
</dbReference>
<dbReference type="AlphaFoldDB" id="A0A2V1GU77"/>
<sequence length="153" mass="16617">MSGISRQEALTLAFRQVLKEETCGSQSQIVDVLQGQGFENISQSTVSRMLSRHGAVRVRNARGDLVYCMPPELGRMDTGVAVKDLVEEVEHNGSLIVLKTSPAAAQMIARLLDSIGRKEGILGCVAGDDTIFIAPTDIGQIEQTMLRIKDLFS</sequence>
<dbReference type="OrthoDB" id="7060358at2"/>
<dbReference type="GO" id="GO:0005737">
    <property type="term" value="C:cytoplasm"/>
    <property type="evidence" value="ECO:0007669"/>
    <property type="project" value="UniProtKB-SubCell"/>
</dbReference>
<dbReference type="PANTHER" id="PTHR34471">
    <property type="entry name" value="ARGININE REPRESSOR"/>
    <property type="match status" value="1"/>
</dbReference>
<dbReference type="RefSeq" id="WP_116687255.1">
    <property type="nucleotide sequence ID" value="NZ_CAWNYD010000004.1"/>
</dbReference>
<dbReference type="GO" id="GO:0003700">
    <property type="term" value="F:DNA-binding transcription factor activity"/>
    <property type="evidence" value="ECO:0007669"/>
    <property type="project" value="UniProtKB-UniRule"/>
</dbReference>
<evidence type="ECO:0000256" key="5">
    <source>
        <dbReference type="ARBA" id="ARBA00022490"/>
    </source>
</evidence>
<keyword evidence="10" id="KW-0028">Amino-acid biosynthesis</keyword>
<dbReference type="SUPFAM" id="SSF46785">
    <property type="entry name" value="Winged helix' DNA-binding domain"/>
    <property type="match status" value="1"/>
</dbReference>
<dbReference type="HAMAP" id="MF_00173">
    <property type="entry name" value="Arg_repressor"/>
    <property type="match status" value="1"/>
</dbReference>